<feature type="domain" description="Basic leucine zipper" evidence="5">
    <location>
        <begin position="16"/>
        <end position="64"/>
    </location>
</feature>
<dbReference type="STRING" id="6689.A0A423U3G9"/>
<dbReference type="PANTHER" id="PTHR10129:SF48">
    <property type="entry name" value="MAF-S, ISOFORM B"/>
    <property type="match status" value="1"/>
</dbReference>
<dbReference type="InterPro" id="IPR024874">
    <property type="entry name" value="Transcription_factor_Maf_fam"/>
</dbReference>
<reference evidence="6 7" key="1">
    <citation type="submission" date="2018-04" db="EMBL/GenBank/DDBJ databases">
        <authorList>
            <person name="Zhang X."/>
            <person name="Yuan J."/>
            <person name="Li F."/>
            <person name="Xiang J."/>
        </authorList>
    </citation>
    <scope>NUCLEOTIDE SEQUENCE [LARGE SCALE GENOMIC DNA]</scope>
    <source>
        <tissue evidence="6">Muscle</tissue>
    </source>
</reference>
<dbReference type="OrthoDB" id="5974330at2759"/>
<evidence type="ECO:0000256" key="4">
    <source>
        <dbReference type="SAM" id="Coils"/>
    </source>
</evidence>
<keyword evidence="2" id="KW-0238">DNA-binding</keyword>
<accession>A0A423U3G9</accession>
<keyword evidence="4" id="KW-0175">Coiled coil</keyword>
<dbReference type="Pfam" id="PF03131">
    <property type="entry name" value="bZIP_Maf"/>
    <property type="match status" value="1"/>
</dbReference>
<feature type="coiled-coil region" evidence="4">
    <location>
        <begin position="26"/>
        <end position="60"/>
    </location>
</feature>
<comment type="caution">
    <text evidence="6">The sequence shown here is derived from an EMBL/GenBank/DDBJ whole genome shotgun (WGS) entry which is preliminary data.</text>
</comment>
<reference evidence="6 7" key="2">
    <citation type="submission" date="2019-01" db="EMBL/GenBank/DDBJ databases">
        <title>The decoding of complex shrimp genome reveals the adaptation for benthos swimmer, frequently molting mechanism and breeding impact on genome.</title>
        <authorList>
            <person name="Sun Y."/>
            <person name="Gao Y."/>
            <person name="Yu Y."/>
        </authorList>
    </citation>
    <scope>NUCLEOTIDE SEQUENCE [LARGE SCALE GENOMIC DNA]</scope>
    <source>
        <tissue evidence="6">Muscle</tissue>
    </source>
</reference>
<organism evidence="6 7">
    <name type="scientific">Penaeus vannamei</name>
    <name type="common">Whiteleg shrimp</name>
    <name type="synonym">Litopenaeus vannamei</name>
    <dbReference type="NCBI Taxonomy" id="6689"/>
    <lineage>
        <taxon>Eukaryota</taxon>
        <taxon>Metazoa</taxon>
        <taxon>Ecdysozoa</taxon>
        <taxon>Arthropoda</taxon>
        <taxon>Crustacea</taxon>
        <taxon>Multicrustacea</taxon>
        <taxon>Malacostraca</taxon>
        <taxon>Eumalacostraca</taxon>
        <taxon>Eucarida</taxon>
        <taxon>Decapoda</taxon>
        <taxon>Dendrobranchiata</taxon>
        <taxon>Penaeoidea</taxon>
        <taxon>Penaeidae</taxon>
        <taxon>Penaeus</taxon>
    </lineage>
</organism>
<proteinExistence type="predicted"/>
<name>A0A423U3G9_PENVA</name>
<dbReference type="GO" id="GO:0000981">
    <property type="term" value="F:DNA-binding transcription factor activity, RNA polymerase II-specific"/>
    <property type="evidence" value="ECO:0007669"/>
    <property type="project" value="TreeGrafter"/>
</dbReference>
<dbReference type="InterPro" id="IPR004826">
    <property type="entry name" value="bZIP_Maf"/>
</dbReference>
<evidence type="ECO:0000256" key="1">
    <source>
        <dbReference type="ARBA" id="ARBA00023015"/>
    </source>
</evidence>
<evidence type="ECO:0000259" key="5">
    <source>
        <dbReference type="Pfam" id="PF03131"/>
    </source>
</evidence>
<protein>
    <submittedName>
        <fullName evidence="6">Transcription factor mafG-like protein</fullName>
    </submittedName>
</protein>
<dbReference type="Gene3D" id="1.20.5.170">
    <property type="match status" value="1"/>
</dbReference>
<evidence type="ECO:0000313" key="7">
    <source>
        <dbReference type="Proteomes" id="UP000283509"/>
    </source>
</evidence>
<evidence type="ECO:0000256" key="3">
    <source>
        <dbReference type="ARBA" id="ARBA00023163"/>
    </source>
</evidence>
<evidence type="ECO:0000256" key="2">
    <source>
        <dbReference type="ARBA" id="ARBA00023125"/>
    </source>
</evidence>
<sequence length="82" mass="9804">MELEFEILPTSAEENRSCRIKRIEQIDELESERTTEQVDIEKLINENHNMRTEIDRLFQNYEALKKFADQKNIPLPPDLETL</sequence>
<keyword evidence="7" id="KW-1185">Reference proteome</keyword>
<dbReference type="Proteomes" id="UP000283509">
    <property type="component" value="Unassembled WGS sequence"/>
</dbReference>
<dbReference type="AlphaFoldDB" id="A0A423U3G9"/>
<keyword evidence="3" id="KW-0804">Transcription</keyword>
<dbReference type="GO" id="GO:0005634">
    <property type="term" value="C:nucleus"/>
    <property type="evidence" value="ECO:0007669"/>
    <property type="project" value="TreeGrafter"/>
</dbReference>
<keyword evidence="1" id="KW-0805">Transcription regulation</keyword>
<gene>
    <name evidence="6" type="ORF">C7M84_023561</name>
</gene>
<dbReference type="PANTHER" id="PTHR10129">
    <property type="entry name" value="TRANSCRIPTION FACTOR MAF"/>
    <property type="match status" value="1"/>
</dbReference>
<dbReference type="EMBL" id="QCYY01000709">
    <property type="protein sequence ID" value="ROT83256.1"/>
    <property type="molecule type" value="Genomic_DNA"/>
</dbReference>
<evidence type="ECO:0000313" key="6">
    <source>
        <dbReference type="EMBL" id="ROT83256.1"/>
    </source>
</evidence>
<dbReference type="GO" id="GO:0000978">
    <property type="term" value="F:RNA polymerase II cis-regulatory region sequence-specific DNA binding"/>
    <property type="evidence" value="ECO:0007669"/>
    <property type="project" value="TreeGrafter"/>
</dbReference>